<sequence>MIGASDSDNPEGGNMKAKLLTAIFATALLAGCAANTQNSVNQAPEEVSVTNISVSDPTAYMDRQEAEMRQQLEGAGVTIVRTPKYIALVFDSSITFATDSAEIVPSFGPSLSVVAGLLQKYNATDIDVNGYTDSTGSDAYNLKLSQQRANAVAGALIQRGVSPQRIMPVGYGKADPVASNDTADGRAQNRRVEIRIAPPPAADQMAAATN</sequence>
<evidence type="ECO:0000256" key="1">
    <source>
        <dbReference type="ARBA" id="ARBA00004442"/>
    </source>
</evidence>
<dbReference type="EMBL" id="VCLB01000004">
    <property type="protein sequence ID" value="TNB48320.1"/>
    <property type="molecule type" value="Genomic_DNA"/>
</dbReference>
<evidence type="ECO:0000313" key="6">
    <source>
        <dbReference type="EMBL" id="TNB48320.1"/>
    </source>
</evidence>
<feature type="domain" description="OmpA-like" evidence="5">
    <location>
        <begin position="83"/>
        <end position="200"/>
    </location>
</feature>
<gene>
    <name evidence="6" type="ORF">FF124_08285</name>
</gene>
<dbReference type="InterPro" id="IPR036737">
    <property type="entry name" value="OmpA-like_sf"/>
</dbReference>
<evidence type="ECO:0000256" key="3">
    <source>
        <dbReference type="ARBA" id="ARBA00023237"/>
    </source>
</evidence>
<name>A0A5C4JSV9_9HYPH</name>
<dbReference type="PROSITE" id="PS01068">
    <property type="entry name" value="OMPA_1"/>
    <property type="match status" value="1"/>
</dbReference>
<dbReference type="PROSITE" id="PS51123">
    <property type="entry name" value="OMPA_2"/>
    <property type="match status" value="1"/>
</dbReference>
<dbReference type="InterPro" id="IPR050330">
    <property type="entry name" value="Bact_OuterMem_StrucFunc"/>
</dbReference>
<dbReference type="CDD" id="cd07185">
    <property type="entry name" value="OmpA_C-like"/>
    <property type="match status" value="1"/>
</dbReference>
<comment type="subcellular location">
    <subcellularLocation>
        <location evidence="1">Cell outer membrane</location>
    </subcellularLocation>
</comment>
<comment type="caution">
    <text evidence="6">The sequence shown here is derived from an EMBL/GenBank/DDBJ whole genome shotgun (WGS) entry which is preliminary data.</text>
</comment>
<dbReference type="PANTHER" id="PTHR30329">
    <property type="entry name" value="STATOR ELEMENT OF FLAGELLAR MOTOR COMPLEX"/>
    <property type="match status" value="1"/>
</dbReference>
<dbReference type="Pfam" id="PF00691">
    <property type="entry name" value="OmpA"/>
    <property type="match status" value="1"/>
</dbReference>
<dbReference type="PANTHER" id="PTHR30329:SF21">
    <property type="entry name" value="LIPOPROTEIN YIAD-RELATED"/>
    <property type="match status" value="1"/>
</dbReference>
<dbReference type="InterPro" id="IPR006664">
    <property type="entry name" value="OMP_bac"/>
</dbReference>
<keyword evidence="7" id="KW-1185">Reference proteome</keyword>
<evidence type="ECO:0000256" key="4">
    <source>
        <dbReference type="PROSITE-ProRule" id="PRU00473"/>
    </source>
</evidence>
<protein>
    <submittedName>
        <fullName evidence="6">OmpA family protein</fullName>
    </submittedName>
</protein>
<evidence type="ECO:0000259" key="5">
    <source>
        <dbReference type="PROSITE" id="PS51123"/>
    </source>
</evidence>
<keyword evidence="3" id="KW-0998">Cell outer membrane</keyword>
<accession>A0A5C4JSV9</accession>
<dbReference type="PRINTS" id="PR01021">
    <property type="entry name" value="OMPADOMAIN"/>
</dbReference>
<dbReference type="SUPFAM" id="SSF103088">
    <property type="entry name" value="OmpA-like"/>
    <property type="match status" value="1"/>
</dbReference>
<reference evidence="6 7" key="1">
    <citation type="submission" date="2019-06" db="EMBL/GenBank/DDBJ databases">
        <title>Martelella lutilitoris sp. nov., isolated from a tidal mudflat.</title>
        <authorList>
            <person name="Kim Y.-J."/>
        </authorList>
    </citation>
    <scope>NUCLEOTIDE SEQUENCE [LARGE SCALE GENOMIC DNA]</scope>
    <source>
        <strain evidence="6 7">GH2-6</strain>
    </source>
</reference>
<dbReference type="GO" id="GO:0009279">
    <property type="term" value="C:cell outer membrane"/>
    <property type="evidence" value="ECO:0007669"/>
    <property type="project" value="UniProtKB-SubCell"/>
</dbReference>
<dbReference type="InterPro" id="IPR006665">
    <property type="entry name" value="OmpA-like"/>
</dbReference>
<dbReference type="AlphaFoldDB" id="A0A5C4JSV9"/>
<evidence type="ECO:0000313" key="7">
    <source>
        <dbReference type="Proteomes" id="UP000307874"/>
    </source>
</evidence>
<dbReference type="Gene3D" id="3.30.1330.60">
    <property type="entry name" value="OmpA-like domain"/>
    <property type="match status" value="1"/>
</dbReference>
<dbReference type="OrthoDB" id="9782229at2"/>
<dbReference type="Proteomes" id="UP000307874">
    <property type="component" value="Unassembled WGS sequence"/>
</dbReference>
<proteinExistence type="predicted"/>
<evidence type="ECO:0000256" key="2">
    <source>
        <dbReference type="ARBA" id="ARBA00023136"/>
    </source>
</evidence>
<dbReference type="InterPro" id="IPR006690">
    <property type="entry name" value="OMPA-like_CS"/>
</dbReference>
<organism evidence="6 7">
    <name type="scientific">Martelella lutilitoris</name>
    <dbReference type="NCBI Taxonomy" id="2583532"/>
    <lineage>
        <taxon>Bacteria</taxon>
        <taxon>Pseudomonadati</taxon>
        <taxon>Pseudomonadota</taxon>
        <taxon>Alphaproteobacteria</taxon>
        <taxon>Hyphomicrobiales</taxon>
        <taxon>Aurantimonadaceae</taxon>
        <taxon>Martelella</taxon>
    </lineage>
</organism>
<keyword evidence="2 4" id="KW-0472">Membrane</keyword>